<evidence type="ECO:0000313" key="2">
    <source>
        <dbReference type="EMBL" id="KAK2182203.1"/>
    </source>
</evidence>
<comment type="caution">
    <text evidence="2">The sequence shown here is derived from an EMBL/GenBank/DDBJ whole genome shotgun (WGS) entry which is preliminary data.</text>
</comment>
<feature type="domain" description="BMERB" evidence="1">
    <location>
        <begin position="1"/>
        <end position="42"/>
    </location>
</feature>
<evidence type="ECO:0000259" key="1">
    <source>
        <dbReference type="PROSITE" id="PS51848"/>
    </source>
</evidence>
<dbReference type="Pfam" id="PF12130">
    <property type="entry name" value="bMERB_dom"/>
    <property type="match status" value="1"/>
</dbReference>
<accession>A0AAD9L4A8</accession>
<name>A0AAD9L4A8_RIDPI</name>
<dbReference type="Proteomes" id="UP001209878">
    <property type="component" value="Unassembled WGS sequence"/>
</dbReference>
<protein>
    <recommendedName>
        <fullName evidence="1">BMERB domain-containing protein</fullName>
    </recommendedName>
</protein>
<gene>
    <name evidence="2" type="ORF">NP493_363g01036</name>
</gene>
<organism evidence="2 3">
    <name type="scientific">Ridgeia piscesae</name>
    <name type="common">Tubeworm</name>
    <dbReference type="NCBI Taxonomy" id="27915"/>
    <lineage>
        <taxon>Eukaryota</taxon>
        <taxon>Metazoa</taxon>
        <taxon>Spiralia</taxon>
        <taxon>Lophotrochozoa</taxon>
        <taxon>Annelida</taxon>
        <taxon>Polychaeta</taxon>
        <taxon>Sedentaria</taxon>
        <taxon>Canalipalpata</taxon>
        <taxon>Sabellida</taxon>
        <taxon>Siboglinidae</taxon>
        <taxon>Ridgeia</taxon>
    </lineage>
</organism>
<sequence length="74" mass="8914">MREEDERLLQELLEVVEQRDALVAMLEEDRVKQRKQDEELREMMLLKGYELSPSIPEYKWQLPQSLFSSTSDTR</sequence>
<reference evidence="2" key="1">
    <citation type="journal article" date="2023" name="Mol. Biol. Evol.">
        <title>Third-Generation Sequencing Reveals the Adaptive Role of the Epigenome in Three Deep-Sea Polychaetes.</title>
        <authorList>
            <person name="Perez M."/>
            <person name="Aroh O."/>
            <person name="Sun Y."/>
            <person name="Lan Y."/>
            <person name="Juniper S.K."/>
            <person name="Young C.R."/>
            <person name="Angers B."/>
            <person name="Qian P.Y."/>
        </authorList>
    </citation>
    <scope>NUCLEOTIDE SEQUENCE</scope>
    <source>
        <strain evidence="2">R07B-5</strain>
    </source>
</reference>
<dbReference type="EMBL" id="JAODUO010000363">
    <property type="protein sequence ID" value="KAK2182203.1"/>
    <property type="molecule type" value="Genomic_DNA"/>
</dbReference>
<evidence type="ECO:0000313" key="3">
    <source>
        <dbReference type="Proteomes" id="UP001209878"/>
    </source>
</evidence>
<dbReference type="InterPro" id="IPR022735">
    <property type="entry name" value="bMERB_dom"/>
</dbReference>
<dbReference type="PROSITE" id="PS51848">
    <property type="entry name" value="BMERB"/>
    <property type="match status" value="1"/>
</dbReference>
<dbReference type="AlphaFoldDB" id="A0AAD9L4A8"/>
<keyword evidence="3" id="KW-1185">Reference proteome</keyword>
<proteinExistence type="predicted"/>